<dbReference type="EMBL" id="FNXT01001119">
    <property type="protein sequence ID" value="SZX72228.1"/>
    <property type="molecule type" value="Genomic_DNA"/>
</dbReference>
<reference evidence="1 2" key="1">
    <citation type="submission" date="2016-10" db="EMBL/GenBank/DDBJ databases">
        <authorList>
            <person name="Cai Z."/>
        </authorList>
    </citation>
    <scope>NUCLEOTIDE SEQUENCE [LARGE SCALE GENOMIC DNA]</scope>
</reference>
<dbReference type="Gene3D" id="3.90.70.10">
    <property type="entry name" value="Cysteine proteinases"/>
    <property type="match status" value="1"/>
</dbReference>
<evidence type="ECO:0000313" key="2">
    <source>
        <dbReference type="Proteomes" id="UP000256970"/>
    </source>
</evidence>
<name>A0A383W3I5_TETOB</name>
<organism evidence="1 2">
    <name type="scientific">Tetradesmus obliquus</name>
    <name type="common">Green alga</name>
    <name type="synonym">Acutodesmus obliquus</name>
    <dbReference type="NCBI Taxonomy" id="3088"/>
    <lineage>
        <taxon>Eukaryota</taxon>
        <taxon>Viridiplantae</taxon>
        <taxon>Chlorophyta</taxon>
        <taxon>core chlorophytes</taxon>
        <taxon>Chlorophyceae</taxon>
        <taxon>CS clade</taxon>
        <taxon>Sphaeropleales</taxon>
        <taxon>Scenedesmaceae</taxon>
        <taxon>Tetradesmus</taxon>
    </lineage>
</organism>
<dbReference type="InterPro" id="IPR038765">
    <property type="entry name" value="Papain-like_cys_pep_sf"/>
</dbReference>
<evidence type="ECO:0008006" key="3">
    <source>
        <dbReference type="Google" id="ProtNLM"/>
    </source>
</evidence>
<protein>
    <recommendedName>
        <fullName evidence="3">Peptidase C1A papain C-terminal domain-containing protein</fullName>
    </recommendedName>
</protein>
<accession>A0A383W3I5</accession>
<dbReference type="SUPFAM" id="SSF54001">
    <property type="entry name" value="Cysteine proteinases"/>
    <property type="match status" value="1"/>
</dbReference>
<sequence>MSTENPQWVLPSACFNARKLLKGQDEADVTDWSQPCRAAAMTATKQCATISEQQPLYSCSFKSLNSFYQIEQEIRNKGAVVTRMVVNNDFEVQFNASVRGMGGLTLPPYRYNVTARSSFAHAALITGYNNKEYTWTILNSWGTSKQQGQLRAKGITEDGLFKIQMGLAGVGTPDKTYAVSCYPAEGAALNPNHDQPWTRNRRRLLTPQGDSNTCFTYMTQQGDTAASIVDHFGLDMRLQFVQDKANRGIVGTLATFKFPFGTTMTEDEVGIALRTANSVTFNYTGAEASMQCSYYDAAGEQASVTCIEANASACARPGENNITYLHFEVLNVPSSISAALRVLPTLDEELVAALRSFPALQQLQLYVGSGTLVPQLAALSSLEVIELHHYCLRGSVPARLVGGMPNLNSLTVTPVDHAAGGSDPAGGLCGISGTYPDLSHQRFTLY</sequence>
<evidence type="ECO:0000313" key="1">
    <source>
        <dbReference type="EMBL" id="SZX72228.1"/>
    </source>
</evidence>
<dbReference type="AlphaFoldDB" id="A0A383W3I5"/>
<dbReference type="Proteomes" id="UP000256970">
    <property type="component" value="Unassembled WGS sequence"/>
</dbReference>
<proteinExistence type="predicted"/>
<keyword evidence="2" id="KW-1185">Reference proteome</keyword>
<gene>
    <name evidence="1" type="ORF">BQ4739_LOCUS12419</name>
</gene>